<dbReference type="Proteomes" id="UP001597440">
    <property type="component" value="Unassembled WGS sequence"/>
</dbReference>
<keyword evidence="2" id="KW-1185">Reference proteome</keyword>
<sequence>MRKPSAKNIQLVLITSVLASCAQPQQKEDDRQRVYMRADSTAAYTEVTDNYRQGHHGIGGMGSSLLWFMAFRHMGGVLGYANNSLHPQSVSGTNAAKAAAVKAQRGGFGKSATSAPRASSGS</sequence>
<dbReference type="RefSeq" id="WP_210353227.1">
    <property type="nucleotide sequence ID" value="NZ_JAEQMU010000001.1"/>
</dbReference>
<proteinExistence type="predicted"/>
<protein>
    <recommendedName>
        <fullName evidence="3">Lipoprotein</fullName>
    </recommendedName>
</protein>
<evidence type="ECO:0000313" key="2">
    <source>
        <dbReference type="Proteomes" id="UP001597440"/>
    </source>
</evidence>
<name>A0ABW5L2P2_9SPHI</name>
<comment type="caution">
    <text evidence="1">The sequence shown here is derived from an EMBL/GenBank/DDBJ whole genome shotgun (WGS) entry which is preliminary data.</text>
</comment>
<gene>
    <name evidence="1" type="ORF">ACFSQW_10580</name>
</gene>
<organism evidence="1 2">
    <name type="scientific">Sphingobacterium tabacisoli</name>
    <dbReference type="NCBI Taxonomy" id="2044855"/>
    <lineage>
        <taxon>Bacteria</taxon>
        <taxon>Pseudomonadati</taxon>
        <taxon>Bacteroidota</taxon>
        <taxon>Sphingobacteriia</taxon>
        <taxon>Sphingobacteriales</taxon>
        <taxon>Sphingobacteriaceae</taxon>
        <taxon>Sphingobacterium</taxon>
    </lineage>
</organism>
<evidence type="ECO:0008006" key="3">
    <source>
        <dbReference type="Google" id="ProtNLM"/>
    </source>
</evidence>
<reference evidence="2" key="1">
    <citation type="journal article" date="2019" name="Int. J. Syst. Evol. Microbiol.">
        <title>The Global Catalogue of Microorganisms (GCM) 10K type strain sequencing project: providing services to taxonomists for standard genome sequencing and annotation.</title>
        <authorList>
            <consortium name="The Broad Institute Genomics Platform"/>
            <consortium name="The Broad Institute Genome Sequencing Center for Infectious Disease"/>
            <person name="Wu L."/>
            <person name="Ma J."/>
        </authorList>
    </citation>
    <scope>NUCLEOTIDE SEQUENCE [LARGE SCALE GENOMIC DNA]</scope>
    <source>
        <strain evidence="2">KCTC 52298</strain>
    </source>
</reference>
<accession>A0ABW5L2P2</accession>
<dbReference type="PROSITE" id="PS51257">
    <property type="entry name" value="PROKAR_LIPOPROTEIN"/>
    <property type="match status" value="1"/>
</dbReference>
<evidence type="ECO:0000313" key="1">
    <source>
        <dbReference type="EMBL" id="MFD2554838.1"/>
    </source>
</evidence>
<dbReference type="EMBL" id="JBHULD010000014">
    <property type="protein sequence ID" value="MFD2554838.1"/>
    <property type="molecule type" value="Genomic_DNA"/>
</dbReference>